<proteinExistence type="predicted"/>
<keyword evidence="1" id="KW-0732">Signal</keyword>
<keyword evidence="3" id="KW-1185">Reference proteome</keyword>
<evidence type="ECO:0000256" key="1">
    <source>
        <dbReference type="SAM" id="SignalP"/>
    </source>
</evidence>
<dbReference type="Pfam" id="PF16109">
    <property type="entry name" value="DUF4827"/>
    <property type="match status" value="1"/>
</dbReference>
<gene>
    <name evidence="2" type="ORF">HMPREF0665_00670</name>
</gene>
<dbReference type="PROSITE" id="PS51257">
    <property type="entry name" value="PROKAR_LIPOPROTEIN"/>
    <property type="match status" value="1"/>
</dbReference>
<dbReference type="AlphaFoldDB" id="D7NAI2"/>
<feature type="chain" id="PRO_5003104619" description="Lipoprotein" evidence="1">
    <location>
        <begin position="21"/>
        <end position="210"/>
    </location>
</feature>
<evidence type="ECO:0000313" key="2">
    <source>
        <dbReference type="EMBL" id="EFI49939.1"/>
    </source>
</evidence>
<reference evidence="2" key="1">
    <citation type="submission" date="2010-02" db="EMBL/GenBank/DDBJ databases">
        <title>The Genome Sequence of Prevotella oris strain C735.</title>
        <authorList>
            <consortium name="The Broad Institute Genome Sequencing Platform"/>
            <person name="Ward D."/>
            <person name="Feldgarden M."/>
            <person name="Earl A."/>
            <person name="Young S.K."/>
            <person name="Zeng Q."/>
            <person name="Koehrsen M."/>
            <person name="Alvarado L."/>
            <person name="Berlin A."/>
            <person name="Bochicchio J."/>
            <person name="Borenstein D."/>
            <person name="Chapman S.B."/>
            <person name="Chen Z."/>
            <person name="Engels R."/>
            <person name="Freedman E."/>
            <person name="Gellesch M."/>
            <person name="Goldberg J."/>
            <person name="Griggs A."/>
            <person name="Gujja S."/>
            <person name="Heilman E."/>
            <person name="Heiman D."/>
            <person name="Hepburn T."/>
            <person name="Howarth C."/>
            <person name="Jen D."/>
            <person name="Larson L."/>
            <person name="Mehta T."/>
            <person name="Park D."/>
            <person name="Pearson M."/>
            <person name="Roberts A."/>
            <person name="Saif S."/>
            <person name="Shea T."/>
            <person name="Shenoy N."/>
            <person name="Sisk P."/>
            <person name="Stolte C."/>
            <person name="Sykes S."/>
            <person name="Thomson T."/>
            <person name="Walk T."/>
            <person name="White J."/>
            <person name="Yandava C."/>
            <person name="Sibley C.D."/>
            <person name="Field T.R."/>
            <person name="Grinwis M."/>
            <person name="Eshaghurshan C.S."/>
            <person name="Surette M.G."/>
            <person name="Haas B."/>
            <person name="Nusbaum C."/>
            <person name="Birren B."/>
        </authorList>
    </citation>
    <scope>NUCLEOTIDE SEQUENCE [LARGE SCALE GENOMIC DNA]</scope>
    <source>
        <strain evidence="2">C735</strain>
    </source>
</reference>
<dbReference type="HOGENOM" id="CLU_114525_0_0_10"/>
<organism evidence="2 3">
    <name type="scientific">Segatella oris C735</name>
    <dbReference type="NCBI Taxonomy" id="563008"/>
    <lineage>
        <taxon>Bacteria</taxon>
        <taxon>Pseudomonadati</taxon>
        <taxon>Bacteroidota</taxon>
        <taxon>Bacteroidia</taxon>
        <taxon>Bacteroidales</taxon>
        <taxon>Prevotellaceae</taxon>
        <taxon>Segatella</taxon>
    </lineage>
</organism>
<evidence type="ECO:0008006" key="4">
    <source>
        <dbReference type="Google" id="ProtNLM"/>
    </source>
</evidence>
<protein>
    <recommendedName>
        <fullName evidence="4">Lipoprotein</fullName>
    </recommendedName>
</protein>
<dbReference type="EMBL" id="GL349564">
    <property type="protein sequence ID" value="EFI49939.1"/>
    <property type="molecule type" value="Genomic_DNA"/>
</dbReference>
<feature type="signal peptide" evidence="1">
    <location>
        <begin position="1"/>
        <end position="20"/>
    </location>
</feature>
<dbReference type="InterPro" id="IPR046357">
    <property type="entry name" value="PPIase_dom_sf"/>
</dbReference>
<dbReference type="GO" id="GO:0003755">
    <property type="term" value="F:peptidyl-prolyl cis-trans isomerase activity"/>
    <property type="evidence" value="ECO:0007669"/>
    <property type="project" value="InterPro"/>
</dbReference>
<sequence>MRMKKITYLLLILVGLVAFASCRDSETYADKKKRERAAINRYLIDKKVNVISEEKFLSQDTTTDLAKNQFVLFSSSGVYMQIVRRGTGKVLGRNEAATVLLKYTETNLITDSIISSNNVMAYSSIPDVMNVRMISGSPYAQFESGILKTVYKTAKVPAGLLAPLSYIKLGKLSKEGVAKVRLIVPSAQGTAIVSGAVYPCLYELTYQRGR</sequence>
<dbReference type="eggNOG" id="ENOG5032PII">
    <property type="taxonomic scope" value="Bacteria"/>
</dbReference>
<accession>D7NAI2</accession>
<evidence type="ECO:0000313" key="3">
    <source>
        <dbReference type="Proteomes" id="UP000003805"/>
    </source>
</evidence>
<dbReference type="Proteomes" id="UP000003805">
    <property type="component" value="Miscellaneous, Scaffold supercont1.1"/>
</dbReference>
<dbReference type="Gene3D" id="3.10.50.40">
    <property type="match status" value="1"/>
</dbReference>
<name>D7NAI2_9BACT</name>
<dbReference type="InterPro" id="IPR032252">
    <property type="entry name" value="DUF4827"/>
</dbReference>